<sequence length="146" mass="16076">MAHPQRLRETLSAAESVHSHWPRETLSADESVHPQRPGENLSADARPTHENHRKQGRAKTAEEAAELHTKPKSIRREMSGAADQFDFDAQQRMYAGPGGGMVKKVCHRCPVNGNSHPTEDQRASDEPVHESSSDRSSAASAEELHA</sequence>
<feature type="region of interest" description="Disordered" evidence="1">
    <location>
        <begin position="108"/>
        <end position="146"/>
    </location>
</feature>
<dbReference type="Proteomes" id="UP000325313">
    <property type="component" value="Unassembled WGS sequence"/>
</dbReference>
<evidence type="ECO:0000313" key="2">
    <source>
        <dbReference type="EMBL" id="KAA1123857.1"/>
    </source>
</evidence>
<gene>
    <name evidence="2" type="ORF">PGTUg99_026772</name>
</gene>
<feature type="compositionally biased region" description="Basic and acidic residues" evidence="1">
    <location>
        <begin position="59"/>
        <end position="78"/>
    </location>
</feature>
<feature type="region of interest" description="Disordered" evidence="1">
    <location>
        <begin position="1"/>
        <end position="82"/>
    </location>
</feature>
<feature type="compositionally biased region" description="Low complexity" evidence="1">
    <location>
        <begin position="134"/>
        <end position="146"/>
    </location>
</feature>
<organism evidence="2 3">
    <name type="scientific">Puccinia graminis f. sp. tritici</name>
    <dbReference type="NCBI Taxonomy" id="56615"/>
    <lineage>
        <taxon>Eukaryota</taxon>
        <taxon>Fungi</taxon>
        <taxon>Dikarya</taxon>
        <taxon>Basidiomycota</taxon>
        <taxon>Pucciniomycotina</taxon>
        <taxon>Pucciniomycetes</taxon>
        <taxon>Pucciniales</taxon>
        <taxon>Pucciniaceae</taxon>
        <taxon>Puccinia</taxon>
    </lineage>
</organism>
<accession>A0A5B0RDR5</accession>
<dbReference type="AlphaFoldDB" id="A0A5B0RDR5"/>
<proteinExistence type="predicted"/>
<reference evidence="2 3" key="1">
    <citation type="submission" date="2019-05" db="EMBL/GenBank/DDBJ databases">
        <title>Emergence of the Ug99 lineage of the wheat stem rust pathogen through somatic hybridization.</title>
        <authorList>
            <person name="Li F."/>
            <person name="Upadhyaya N.M."/>
            <person name="Sperschneider J."/>
            <person name="Matny O."/>
            <person name="Nguyen-Phuc H."/>
            <person name="Mago R."/>
            <person name="Raley C."/>
            <person name="Miller M.E."/>
            <person name="Silverstein K.A.T."/>
            <person name="Henningsen E."/>
            <person name="Hirsch C.D."/>
            <person name="Visser B."/>
            <person name="Pretorius Z.A."/>
            <person name="Steffenson B.J."/>
            <person name="Schwessinger B."/>
            <person name="Dodds P.N."/>
            <person name="Figueroa M."/>
        </authorList>
    </citation>
    <scope>NUCLEOTIDE SEQUENCE [LARGE SCALE GENOMIC DNA]</scope>
    <source>
        <strain evidence="2 3">Ug99</strain>
    </source>
</reference>
<evidence type="ECO:0000256" key="1">
    <source>
        <dbReference type="SAM" id="MobiDB-lite"/>
    </source>
</evidence>
<name>A0A5B0RDR5_PUCGR</name>
<evidence type="ECO:0000313" key="3">
    <source>
        <dbReference type="Proteomes" id="UP000325313"/>
    </source>
</evidence>
<comment type="caution">
    <text evidence="2">The sequence shown here is derived from an EMBL/GenBank/DDBJ whole genome shotgun (WGS) entry which is preliminary data.</text>
</comment>
<protein>
    <submittedName>
        <fullName evidence="2">Uncharacterized protein</fullName>
    </submittedName>
</protein>
<dbReference type="EMBL" id="VDEP01000206">
    <property type="protein sequence ID" value="KAA1123857.1"/>
    <property type="molecule type" value="Genomic_DNA"/>
</dbReference>
<feature type="compositionally biased region" description="Basic and acidic residues" evidence="1">
    <location>
        <begin position="117"/>
        <end position="133"/>
    </location>
</feature>